<dbReference type="SUPFAM" id="SSF54695">
    <property type="entry name" value="POZ domain"/>
    <property type="match status" value="1"/>
</dbReference>
<dbReference type="PANTHER" id="PTHR24413">
    <property type="entry name" value="SPECKLE-TYPE POZ PROTEIN"/>
    <property type="match status" value="1"/>
</dbReference>
<dbReference type="EMBL" id="ASPP01018565">
    <property type="protein sequence ID" value="ETO16107.1"/>
    <property type="molecule type" value="Genomic_DNA"/>
</dbReference>
<dbReference type="CDD" id="cd18186">
    <property type="entry name" value="BTB_POZ_ZBTB_KLHL-like"/>
    <property type="match status" value="1"/>
</dbReference>
<organism evidence="3 4">
    <name type="scientific">Reticulomyxa filosa</name>
    <dbReference type="NCBI Taxonomy" id="46433"/>
    <lineage>
        <taxon>Eukaryota</taxon>
        <taxon>Sar</taxon>
        <taxon>Rhizaria</taxon>
        <taxon>Retaria</taxon>
        <taxon>Foraminifera</taxon>
        <taxon>Monothalamids</taxon>
        <taxon>Reticulomyxidae</taxon>
        <taxon>Reticulomyxa</taxon>
    </lineage>
</organism>
<proteinExistence type="predicted"/>
<feature type="transmembrane region" description="Helical" evidence="1">
    <location>
        <begin position="228"/>
        <end position="248"/>
    </location>
</feature>
<protein>
    <recommendedName>
        <fullName evidence="2">BTB domain-containing protein</fullName>
    </recommendedName>
</protein>
<dbReference type="Proteomes" id="UP000023152">
    <property type="component" value="Unassembled WGS sequence"/>
</dbReference>
<dbReference type="PROSITE" id="PS50097">
    <property type="entry name" value="BTB"/>
    <property type="match status" value="1"/>
</dbReference>
<dbReference type="Pfam" id="PF00651">
    <property type="entry name" value="BTB"/>
    <property type="match status" value="1"/>
</dbReference>
<gene>
    <name evidence="3" type="ORF">RFI_21250</name>
</gene>
<feature type="domain" description="BTB" evidence="2">
    <location>
        <begin position="8"/>
        <end position="80"/>
    </location>
</feature>
<reference evidence="3 4" key="1">
    <citation type="journal article" date="2013" name="Curr. Biol.">
        <title>The Genome of the Foraminiferan Reticulomyxa filosa.</title>
        <authorList>
            <person name="Glockner G."/>
            <person name="Hulsmann N."/>
            <person name="Schleicher M."/>
            <person name="Noegel A.A."/>
            <person name="Eichinger L."/>
            <person name="Gallinger C."/>
            <person name="Pawlowski J."/>
            <person name="Sierra R."/>
            <person name="Euteneuer U."/>
            <person name="Pillet L."/>
            <person name="Moustafa A."/>
            <person name="Platzer M."/>
            <person name="Groth M."/>
            <person name="Szafranski K."/>
            <person name="Schliwa M."/>
        </authorList>
    </citation>
    <scope>NUCLEOTIDE SEQUENCE [LARGE SCALE GENOMIC DNA]</scope>
</reference>
<comment type="caution">
    <text evidence="3">The sequence shown here is derived from an EMBL/GenBank/DDBJ whole genome shotgun (WGS) entry which is preliminary data.</text>
</comment>
<sequence>MLEEEIGADCTFICSNGDIDEKQFGAHRAVLMASSPVFHAMFKNKMYENLTSKIRIEDTSPESVRLMLHYLYCGHLLKEPIHKDITVGLSVLCLADKYAIADLKEHIEYILHKLSLDFLFGYKVALNYVCANFQRLSHSDKFKEFGELHPSLLQEVLSIVTKNHRHTFYTLFSKPHSNFPNTNKKNKNRNNKKDVRSVCFFFVHLFAFVSLFFYFILFALLFSFFYNFVVVSRFCSFMAFLKVCYPFYGGLVETKQKIIGNFHVLFFNNLYKKTFFFCSYLFYNMISKMKEKISIDDINITLFHKSLNNRVD</sequence>
<dbReference type="OrthoDB" id="10249567at2759"/>
<keyword evidence="4" id="KW-1185">Reference proteome</keyword>
<accession>X6MRM9</accession>
<evidence type="ECO:0000313" key="4">
    <source>
        <dbReference type="Proteomes" id="UP000023152"/>
    </source>
</evidence>
<dbReference type="Gene3D" id="3.30.710.10">
    <property type="entry name" value="Potassium Channel Kv1.1, Chain A"/>
    <property type="match status" value="1"/>
</dbReference>
<dbReference type="InterPro" id="IPR011333">
    <property type="entry name" value="SKP1/BTB/POZ_sf"/>
</dbReference>
<dbReference type="InterPro" id="IPR000210">
    <property type="entry name" value="BTB/POZ_dom"/>
</dbReference>
<evidence type="ECO:0000259" key="2">
    <source>
        <dbReference type="PROSITE" id="PS50097"/>
    </source>
</evidence>
<keyword evidence="1" id="KW-1133">Transmembrane helix</keyword>
<dbReference type="AlphaFoldDB" id="X6MRM9"/>
<feature type="non-terminal residue" evidence="3">
    <location>
        <position position="312"/>
    </location>
</feature>
<keyword evidence="1" id="KW-0812">Transmembrane</keyword>
<keyword evidence="1" id="KW-0472">Membrane</keyword>
<evidence type="ECO:0000256" key="1">
    <source>
        <dbReference type="SAM" id="Phobius"/>
    </source>
</evidence>
<evidence type="ECO:0000313" key="3">
    <source>
        <dbReference type="EMBL" id="ETO16107.1"/>
    </source>
</evidence>
<feature type="transmembrane region" description="Helical" evidence="1">
    <location>
        <begin position="198"/>
        <end position="222"/>
    </location>
</feature>
<dbReference type="SMART" id="SM00225">
    <property type="entry name" value="BTB"/>
    <property type="match status" value="1"/>
</dbReference>
<name>X6MRM9_RETFI</name>